<dbReference type="EMBL" id="VIBQ01000031">
    <property type="protein sequence ID" value="KAB8416391.1"/>
    <property type="molecule type" value="Genomic_DNA"/>
</dbReference>
<proteinExistence type="predicted"/>
<reference evidence="1 2" key="1">
    <citation type="submission" date="2019-06" db="EMBL/GenBank/DDBJ databases">
        <title>A chromosomal-level reference genome of Carpinus fangiana (Coryloideae, Betulaceae).</title>
        <authorList>
            <person name="Yang X."/>
            <person name="Wang Z."/>
            <person name="Zhang L."/>
            <person name="Hao G."/>
            <person name="Liu J."/>
            <person name="Yang Y."/>
        </authorList>
    </citation>
    <scope>NUCLEOTIDE SEQUENCE [LARGE SCALE GENOMIC DNA]</scope>
    <source>
        <strain evidence="1">Cfa_2016G</strain>
        <tissue evidence="1">Leaf</tissue>
    </source>
</reference>
<evidence type="ECO:0000313" key="2">
    <source>
        <dbReference type="Proteomes" id="UP000327013"/>
    </source>
</evidence>
<sequence length="79" mass="8656">MLLDEELGSTVLLYPSTGDDKFHGTQAVHLRCPRSCIPGRSCYEDGAWAIKDGGVAKGVEWFDGPVAIKSQLEWNCDTL</sequence>
<dbReference type="AlphaFoldDB" id="A0A5N6KZH7"/>
<evidence type="ECO:0000313" key="1">
    <source>
        <dbReference type="EMBL" id="KAB8416391.1"/>
    </source>
</evidence>
<keyword evidence="2" id="KW-1185">Reference proteome</keyword>
<protein>
    <submittedName>
        <fullName evidence="1">Uncharacterized protein</fullName>
    </submittedName>
</protein>
<gene>
    <name evidence="1" type="ORF">FH972_024910</name>
</gene>
<name>A0A5N6KZH7_9ROSI</name>
<comment type="caution">
    <text evidence="1">The sequence shown here is derived from an EMBL/GenBank/DDBJ whole genome shotgun (WGS) entry which is preliminary data.</text>
</comment>
<accession>A0A5N6KZH7</accession>
<organism evidence="1 2">
    <name type="scientific">Carpinus fangiana</name>
    <dbReference type="NCBI Taxonomy" id="176857"/>
    <lineage>
        <taxon>Eukaryota</taxon>
        <taxon>Viridiplantae</taxon>
        <taxon>Streptophyta</taxon>
        <taxon>Embryophyta</taxon>
        <taxon>Tracheophyta</taxon>
        <taxon>Spermatophyta</taxon>
        <taxon>Magnoliopsida</taxon>
        <taxon>eudicotyledons</taxon>
        <taxon>Gunneridae</taxon>
        <taxon>Pentapetalae</taxon>
        <taxon>rosids</taxon>
        <taxon>fabids</taxon>
        <taxon>Fagales</taxon>
        <taxon>Betulaceae</taxon>
        <taxon>Carpinus</taxon>
    </lineage>
</organism>
<dbReference type="Proteomes" id="UP000327013">
    <property type="component" value="Unassembled WGS sequence"/>
</dbReference>